<accession>A0A0L9TMT8</accession>
<dbReference type="Gramene" id="KOM31449">
    <property type="protein sequence ID" value="KOM31449"/>
    <property type="gene ID" value="LR48_Vigan01g100400"/>
</dbReference>
<sequence>MLSILFTFISIVVLFISFTPLCDFVPTFRPTQSRSLLVQPSFSYFPNSGIQSVRFKGRLVVFASEITSTLRWLVRVIEATRKEDKSPVLEPIGSNNKGVGDRSVLVTDRTVLESRPIGVKACSAIQFSRARPKSFIVRLSKYSCRSGTGDRCRLQQTIQLISVRSRLSRIMRVKSSSDLSVMHLFSDRAVQHSSDRSALAFDTPFGHTFHRPFGQTFDRPFG</sequence>
<evidence type="ECO:0000313" key="2">
    <source>
        <dbReference type="Proteomes" id="UP000053144"/>
    </source>
</evidence>
<name>A0A0L9TMT8_PHAAN</name>
<gene>
    <name evidence="1" type="ORF">LR48_Vigan01g100400</name>
</gene>
<reference evidence="2" key="1">
    <citation type="journal article" date="2015" name="Proc. Natl. Acad. Sci. U.S.A.">
        <title>Genome sequencing of adzuki bean (Vigna angularis) provides insight into high starch and low fat accumulation and domestication.</title>
        <authorList>
            <person name="Yang K."/>
            <person name="Tian Z."/>
            <person name="Chen C."/>
            <person name="Luo L."/>
            <person name="Zhao B."/>
            <person name="Wang Z."/>
            <person name="Yu L."/>
            <person name="Li Y."/>
            <person name="Sun Y."/>
            <person name="Li W."/>
            <person name="Chen Y."/>
            <person name="Li Y."/>
            <person name="Zhang Y."/>
            <person name="Ai D."/>
            <person name="Zhao J."/>
            <person name="Shang C."/>
            <person name="Ma Y."/>
            <person name="Wu B."/>
            <person name="Wang M."/>
            <person name="Gao L."/>
            <person name="Sun D."/>
            <person name="Zhang P."/>
            <person name="Guo F."/>
            <person name="Wang W."/>
            <person name="Li Y."/>
            <person name="Wang J."/>
            <person name="Varshney R.K."/>
            <person name="Wang J."/>
            <person name="Ling H.Q."/>
            <person name="Wan P."/>
        </authorList>
    </citation>
    <scope>NUCLEOTIDE SEQUENCE</scope>
    <source>
        <strain evidence="2">cv. Jingnong 6</strain>
    </source>
</reference>
<organism evidence="1 2">
    <name type="scientific">Phaseolus angularis</name>
    <name type="common">Azuki bean</name>
    <name type="synonym">Vigna angularis</name>
    <dbReference type="NCBI Taxonomy" id="3914"/>
    <lineage>
        <taxon>Eukaryota</taxon>
        <taxon>Viridiplantae</taxon>
        <taxon>Streptophyta</taxon>
        <taxon>Embryophyta</taxon>
        <taxon>Tracheophyta</taxon>
        <taxon>Spermatophyta</taxon>
        <taxon>Magnoliopsida</taxon>
        <taxon>eudicotyledons</taxon>
        <taxon>Gunneridae</taxon>
        <taxon>Pentapetalae</taxon>
        <taxon>rosids</taxon>
        <taxon>fabids</taxon>
        <taxon>Fabales</taxon>
        <taxon>Fabaceae</taxon>
        <taxon>Papilionoideae</taxon>
        <taxon>50 kb inversion clade</taxon>
        <taxon>NPAAA clade</taxon>
        <taxon>indigoferoid/millettioid clade</taxon>
        <taxon>Phaseoleae</taxon>
        <taxon>Vigna</taxon>
    </lineage>
</organism>
<dbReference type="AlphaFoldDB" id="A0A0L9TMT8"/>
<proteinExistence type="predicted"/>
<protein>
    <submittedName>
        <fullName evidence="1">Uncharacterized protein</fullName>
    </submittedName>
</protein>
<dbReference type="Proteomes" id="UP000053144">
    <property type="component" value="Chromosome 1"/>
</dbReference>
<evidence type="ECO:0000313" key="1">
    <source>
        <dbReference type="EMBL" id="KOM31449.1"/>
    </source>
</evidence>
<dbReference type="EMBL" id="CM003371">
    <property type="protein sequence ID" value="KOM31449.1"/>
    <property type="molecule type" value="Genomic_DNA"/>
</dbReference>